<dbReference type="Proteomes" id="UP001497382">
    <property type="component" value="Unassembled WGS sequence"/>
</dbReference>
<dbReference type="Pfam" id="PF10223">
    <property type="entry name" value="Menorin_N"/>
    <property type="match status" value="1"/>
</dbReference>
<organism evidence="3 4">
    <name type="scientific">Larinioides sclopetarius</name>
    <dbReference type="NCBI Taxonomy" id="280406"/>
    <lineage>
        <taxon>Eukaryota</taxon>
        <taxon>Metazoa</taxon>
        <taxon>Ecdysozoa</taxon>
        <taxon>Arthropoda</taxon>
        <taxon>Chelicerata</taxon>
        <taxon>Arachnida</taxon>
        <taxon>Araneae</taxon>
        <taxon>Araneomorphae</taxon>
        <taxon>Entelegynae</taxon>
        <taxon>Araneoidea</taxon>
        <taxon>Araneidae</taxon>
        <taxon>Larinioides</taxon>
    </lineage>
</organism>
<feature type="domain" description="Menorin-like" evidence="2">
    <location>
        <begin position="39"/>
        <end position="139"/>
    </location>
</feature>
<comment type="similarity">
    <text evidence="1">Belongs to the menorin family.</text>
</comment>
<dbReference type="AlphaFoldDB" id="A0AAV1Z6S1"/>
<evidence type="ECO:0000313" key="4">
    <source>
        <dbReference type="Proteomes" id="UP001497382"/>
    </source>
</evidence>
<accession>A0AAV1Z6S1</accession>
<dbReference type="InterPro" id="IPR019356">
    <property type="entry name" value="Menorin_dom"/>
</dbReference>
<comment type="caution">
    <text evidence="3">The sequence shown here is derived from an EMBL/GenBank/DDBJ whole genome shotgun (WGS) entry which is preliminary data.</text>
</comment>
<reference evidence="3 4" key="1">
    <citation type="submission" date="2024-04" db="EMBL/GenBank/DDBJ databases">
        <authorList>
            <person name="Rising A."/>
            <person name="Reimegard J."/>
            <person name="Sonavane S."/>
            <person name="Akerstrom W."/>
            <person name="Nylinder S."/>
            <person name="Hedman E."/>
            <person name="Kallberg Y."/>
        </authorList>
    </citation>
    <scope>NUCLEOTIDE SEQUENCE [LARGE SCALE GENOMIC DNA]</scope>
</reference>
<dbReference type="GO" id="GO:0005615">
    <property type="term" value="C:extracellular space"/>
    <property type="evidence" value="ECO:0007669"/>
    <property type="project" value="TreeGrafter"/>
</dbReference>
<dbReference type="EMBL" id="CAXIEN010000027">
    <property type="protein sequence ID" value="CAL1267284.1"/>
    <property type="molecule type" value="Genomic_DNA"/>
</dbReference>
<evidence type="ECO:0000259" key="2">
    <source>
        <dbReference type="Pfam" id="PF10223"/>
    </source>
</evidence>
<sequence length="170" mass="18673">MGYRVFTRSLFWGCMLYNIFGSTSLLKAMGNSKIIQPSDASQVTWAHAVNSREELETELAGPADFLEADVSMGLLTGNEFGTLVPIMAHPPDTSSDISLEMWIDTVIHHNTGKGVKLDFKSLDSVEPSLGILQSRNEKIKTERIPRSPLPSTKECSFHISKLYAPNSASA</sequence>
<dbReference type="PANTHER" id="PTHR21184">
    <property type="entry name" value="MENORIN (DENDRITIC BRANCHING PROTEIN)"/>
    <property type="match status" value="1"/>
</dbReference>
<name>A0AAV1Z6S1_9ARAC</name>
<gene>
    <name evidence="3" type="ORF">LARSCL_LOCUS3579</name>
</gene>
<keyword evidence="4" id="KW-1185">Reference proteome</keyword>
<evidence type="ECO:0000313" key="3">
    <source>
        <dbReference type="EMBL" id="CAL1267284.1"/>
    </source>
</evidence>
<protein>
    <recommendedName>
        <fullName evidence="2">Menorin-like domain-containing protein</fullName>
    </recommendedName>
</protein>
<feature type="non-terminal residue" evidence="3">
    <location>
        <position position="170"/>
    </location>
</feature>
<dbReference type="PANTHER" id="PTHR21184:SF6">
    <property type="entry name" value="CONSERVED PLASMA MEMBRANE PROTEIN"/>
    <property type="match status" value="1"/>
</dbReference>
<proteinExistence type="inferred from homology"/>
<evidence type="ECO:0000256" key="1">
    <source>
        <dbReference type="ARBA" id="ARBA00044953"/>
    </source>
</evidence>